<gene>
    <name evidence="6" type="ORF">GOODEAATRI_009927</name>
</gene>
<evidence type="ECO:0000256" key="2">
    <source>
        <dbReference type="ARBA" id="ARBA00022927"/>
    </source>
</evidence>
<dbReference type="PANTHER" id="PTHR14042">
    <property type="entry name" value="DOPEY-RELATED"/>
    <property type="match status" value="1"/>
</dbReference>
<comment type="caution">
    <text evidence="6">The sequence shown here is derived from an EMBL/GenBank/DDBJ whole genome shotgun (WGS) entry which is preliminary data.</text>
</comment>
<name>A0ABV0NWQ2_9TELE</name>
<reference evidence="6 7" key="1">
    <citation type="submission" date="2021-06" db="EMBL/GenBank/DDBJ databases">
        <authorList>
            <person name="Palmer J.M."/>
        </authorList>
    </citation>
    <scope>NUCLEOTIDE SEQUENCE [LARGE SCALE GENOMIC DNA]</scope>
    <source>
        <strain evidence="6 7">GA_2019</strain>
        <tissue evidence="6">Muscle</tissue>
    </source>
</reference>
<organism evidence="6 7">
    <name type="scientific">Goodea atripinnis</name>
    <dbReference type="NCBI Taxonomy" id="208336"/>
    <lineage>
        <taxon>Eukaryota</taxon>
        <taxon>Metazoa</taxon>
        <taxon>Chordata</taxon>
        <taxon>Craniata</taxon>
        <taxon>Vertebrata</taxon>
        <taxon>Euteleostomi</taxon>
        <taxon>Actinopterygii</taxon>
        <taxon>Neopterygii</taxon>
        <taxon>Teleostei</taxon>
        <taxon>Neoteleostei</taxon>
        <taxon>Acanthomorphata</taxon>
        <taxon>Ovalentaria</taxon>
        <taxon>Atherinomorphae</taxon>
        <taxon>Cyprinodontiformes</taxon>
        <taxon>Goodeidae</taxon>
        <taxon>Goodea</taxon>
    </lineage>
</organism>
<dbReference type="InterPro" id="IPR007249">
    <property type="entry name" value="DOP1_N"/>
</dbReference>
<comment type="similarity">
    <text evidence="3">Belongs to the DOP1 family.</text>
</comment>
<feature type="region of interest" description="Disordered" evidence="4">
    <location>
        <begin position="138"/>
        <end position="191"/>
    </location>
</feature>
<evidence type="ECO:0000259" key="5">
    <source>
        <dbReference type="Pfam" id="PF04118"/>
    </source>
</evidence>
<evidence type="ECO:0000256" key="3">
    <source>
        <dbReference type="ARBA" id="ARBA00046326"/>
    </source>
</evidence>
<keyword evidence="1" id="KW-0813">Transport</keyword>
<dbReference type="EMBL" id="JAHRIO010050545">
    <property type="protein sequence ID" value="MEQ2174642.1"/>
    <property type="molecule type" value="Genomic_DNA"/>
</dbReference>
<evidence type="ECO:0000256" key="4">
    <source>
        <dbReference type="SAM" id="MobiDB-lite"/>
    </source>
</evidence>
<feature type="domain" description="DOP1 N-terminal" evidence="5">
    <location>
        <begin position="71"/>
        <end position="107"/>
    </location>
</feature>
<keyword evidence="2" id="KW-0653">Protein transport</keyword>
<evidence type="ECO:0000313" key="7">
    <source>
        <dbReference type="Proteomes" id="UP001476798"/>
    </source>
</evidence>
<proteinExistence type="inferred from homology"/>
<sequence length="447" mass="49518">TDALLVKLSLLVGQQVFYGALWGSMLVTPMVRLPASVFVVTHFDRMAPLSQQTHMLGYGHRAVDPAEPSVALSAEDMTTVVSAALLTLLRRDMSLNRRLYAWLLGPHELYADIQSLFLPDMLGTMLHSLRRHMDSISLDEDGHNEGQKKGSANGHQEDERERLNGGGEAEPANGVYSTLRSEDSGLGISASPSEQHLQLGMVMEAERNGTCKTGVGVWRRGGSVEAMTQCLQDILAFITTRYLMVQVEDVGGPEPEPQHDQSANSVDHKSLLGRREFKDKLTELFTPNKLKVRVSPETQLPASPTEKKKWVGSTVGMNWAAGYMPRGRAEISEACRQTFVATCHLLLESTTFPVYLSEEEMLALYTDMDYNIQHTAVASLLELVNHSQSLALVIEDKHKRYQSSDTNPLSGRLQMVSVPPIYPVLLRAIEDGTDFFQVRLSKGELLV</sequence>
<protein>
    <recommendedName>
        <fullName evidence="5">DOP1 N-terminal domain-containing protein</fullName>
    </recommendedName>
</protein>
<accession>A0ABV0NWQ2</accession>
<keyword evidence="7" id="KW-1185">Reference proteome</keyword>
<dbReference type="Proteomes" id="UP001476798">
    <property type="component" value="Unassembled WGS sequence"/>
</dbReference>
<feature type="non-terminal residue" evidence="6">
    <location>
        <position position="1"/>
    </location>
</feature>
<evidence type="ECO:0000256" key="1">
    <source>
        <dbReference type="ARBA" id="ARBA00022448"/>
    </source>
</evidence>
<dbReference type="InterPro" id="IPR040314">
    <property type="entry name" value="DOP1"/>
</dbReference>
<dbReference type="Pfam" id="PF04118">
    <property type="entry name" value="Dopey_N"/>
    <property type="match status" value="1"/>
</dbReference>
<dbReference type="PANTHER" id="PTHR14042:SF23">
    <property type="entry name" value="PROTEIN DOPEY-2"/>
    <property type="match status" value="1"/>
</dbReference>
<evidence type="ECO:0000313" key="6">
    <source>
        <dbReference type="EMBL" id="MEQ2174642.1"/>
    </source>
</evidence>